<dbReference type="PROSITE" id="PS50111">
    <property type="entry name" value="CHEMOTAXIS_TRANSDUC_2"/>
    <property type="match status" value="1"/>
</dbReference>
<evidence type="ECO:0000259" key="12">
    <source>
        <dbReference type="PROSITE" id="PS50885"/>
    </source>
</evidence>
<dbReference type="EMBL" id="FNGA01000002">
    <property type="protein sequence ID" value="SDK87332.1"/>
    <property type="molecule type" value="Genomic_DNA"/>
</dbReference>
<evidence type="ECO:0000256" key="8">
    <source>
        <dbReference type="PROSITE-ProRule" id="PRU00284"/>
    </source>
</evidence>
<dbReference type="PANTHER" id="PTHR32089:SF112">
    <property type="entry name" value="LYSOZYME-LIKE PROTEIN-RELATED"/>
    <property type="match status" value="1"/>
</dbReference>
<dbReference type="SUPFAM" id="SSF58104">
    <property type="entry name" value="Methyl-accepting chemotaxis protein (MCP) signaling domain"/>
    <property type="match status" value="1"/>
</dbReference>
<evidence type="ECO:0000256" key="3">
    <source>
        <dbReference type="ARBA" id="ARBA00022692"/>
    </source>
</evidence>
<evidence type="ECO:0000256" key="5">
    <source>
        <dbReference type="ARBA" id="ARBA00023136"/>
    </source>
</evidence>
<proteinExistence type="inferred from homology"/>
<dbReference type="GO" id="GO:0007165">
    <property type="term" value="P:signal transduction"/>
    <property type="evidence" value="ECO:0007669"/>
    <property type="project" value="UniProtKB-KW"/>
</dbReference>
<dbReference type="STRING" id="246191.SAMN05660337_1526"/>
<sequence>MKKVSPLQSVAVRITILIVGALLIEGIFISSFFNFNLEGFIDKRSSEYRLEIETEEKGKLKDSVDLAYSVVNSYYERSQDIETLKKQEMESLKQVVDTVVTQVEALYDKFDGILPKEVLEERIKSIVDAARYDTDNYVWINDLENRMVVHPNKSLLGKDLSDLKDSKGVYLIRDMTSIAETKGEGTLAYHWVRPGETEPKLKISYVKILPKLGWIIGTGAWVEDITAEMKKEALAQVAKMRLGTEKYFWINDSGPKMIMHPMKPALNGKDLSGIADAKGKKLFVEMVKTVQQNNGAGYVSYWWSKPGTGKNAPKLSYVKLFEPWGWIIGMGVYVDNIDASVLKQKGQFDDTIHSIEQNSALSALLFIIIATVVCIYLIRKGLNKPLNRLVDFSSKVAGGDLDSSLKGQFSGEMEILKDSLEQMITSLKTKIGEANLLSEQSKEETFKAHEAKAEAEAAKVAAESAKAEGMLEAADMLEGLVNDLSSASEELSAQVEEVTHGTDTQQQRISETAVAMEEMNATVLEVARNASEAAESADQTRQNAESGSAIVDNSVNSILAVNSHSETLKTNMDELGKQAEAIGTVMNVITDIADQTNLLALNAAIEAARAGDAGRGFAVVADEVRKLAEKTMVATKEVGEAINNIQAGANKNIESVESAAVAVEKATGFANESKQSLSQILELVQSTSDQVRSIATASEEQSNASEDINRAIEDIKVVSSETSEGMLQANQAIGDLARLASDLKHLIDKLREND</sequence>
<dbReference type="Pfam" id="PF00672">
    <property type="entry name" value="HAMP"/>
    <property type="match status" value="1"/>
</dbReference>
<dbReference type="GO" id="GO:0006935">
    <property type="term" value="P:chemotaxis"/>
    <property type="evidence" value="ECO:0007669"/>
    <property type="project" value="UniProtKB-ARBA"/>
</dbReference>
<comment type="similarity">
    <text evidence="7">Belongs to the methyl-accepting chemotaxis (MCP) protein family.</text>
</comment>
<dbReference type="Gene3D" id="3.30.450.20">
    <property type="entry name" value="PAS domain"/>
    <property type="match status" value="2"/>
</dbReference>
<evidence type="ECO:0000256" key="9">
    <source>
        <dbReference type="SAM" id="Coils"/>
    </source>
</evidence>
<feature type="domain" description="Methyl-accepting transducer" evidence="11">
    <location>
        <begin position="480"/>
        <end position="716"/>
    </location>
</feature>
<accession>A0A1G9FG53</accession>
<dbReference type="InterPro" id="IPR003660">
    <property type="entry name" value="HAMP_dom"/>
</dbReference>
<dbReference type="SMART" id="SM00283">
    <property type="entry name" value="MA"/>
    <property type="match status" value="1"/>
</dbReference>
<keyword evidence="2" id="KW-1003">Cell membrane</keyword>
<dbReference type="FunFam" id="1.10.287.950:FF:000001">
    <property type="entry name" value="Methyl-accepting chemotaxis sensory transducer"/>
    <property type="match status" value="1"/>
</dbReference>
<dbReference type="Pfam" id="PF00015">
    <property type="entry name" value="MCPsignal"/>
    <property type="match status" value="1"/>
</dbReference>
<evidence type="ECO:0000256" key="10">
    <source>
        <dbReference type="SAM" id="Phobius"/>
    </source>
</evidence>
<dbReference type="OrthoDB" id="9791237at2"/>
<gene>
    <name evidence="13" type="ORF">SAMN05660337_1526</name>
</gene>
<keyword evidence="9" id="KW-0175">Coiled coil</keyword>
<keyword evidence="4 10" id="KW-1133">Transmembrane helix</keyword>
<dbReference type="SMART" id="SM01049">
    <property type="entry name" value="Cache_2"/>
    <property type="match status" value="2"/>
</dbReference>
<dbReference type="GO" id="GO:0005886">
    <property type="term" value="C:plasma membrane"/>
    <property type="evidence" value="ECO:0007669"/>
    <property type="project" value="UniProtKB-SubCell"/>
</dbReference>
<dbReference type="CDD" id="cd06225">
    <property type="entry name" value="HAMP"/>
    <property type="match status" value="1"/>
</dbReference>
<dbReference type="SMART" id="SM00304">
    <property type="entry name" value="HAMP"/>
    <property type="match status" value="1"/>
</dbReference>
<dbReference type="AlphaFoldDB" id="A0A1G9FG53"/>
<evidence type="ECO:0000256" key="6">
    <source>
        <dbReference type="ARBA" id="ARBA00023224"/>
    </source>
</evidence>
<feature type="coiled-coil region" evidence="9">
    <location>
        <begin position="448"/>
        <end position="497"/>
    </location>
</feature>
<keyword evidence="3 10" id="KW-0812">Transmembrane</keyword>
<evidence type="ECO:0000256" key="7">
    <source>
        <dbReference type="ARBA" id="ARBA00029447"/>
    </source>
</evidence>
<protein>
    <submittedName>
        <fullName evidence="13">Methyl-accepting chemotaxis sensory transducer with Cache sensor</fullName>
    </submittedName>
</protein>
<evidence type="ECO:0000313" key="14">
    <source>
        <dbReference type="Proteomes" id="UP000199053"/>
    </source>
</evidence>
<dbReference type="Pfam" id="PF08269">
    <property type="entry name" value="dCache_2"/>
    <property type="match status" value="1"/>
</dbReference>
<organism evidence="13 14">
    <name type="scientific">Maridesulfovibrio ferrireducens</name>
    <dbReference type="NCBI Taxonomy" id="246191"/>
    <lineage>
        <taxon>Bacteria</taxon>
        <taxon>Pseudomonadati</taxon>
        <taxon>Thermodesulfobacteriota</taxon>
        <taxon>Desulfovibrionia</taxon>
        <taxon>Desulfovibrionales</taxon>
        <taxon>Desulfovibrionaceae</taxon>
        <taxon>Maridesulfovibrio</taxon>
    </lineage>
</organism>
<dbReference type="InterPro" id="IPR004010">
    <property type="entry name" value="Double_Cache_2"/>
</dbReference>
<evidence type="ECO:0000256" key="1">
    <source>
        <dbReference type="ARBA" id="ARBA00004651"/>
    </source>
</evidence>
<evidence type="ECO:0000256" key="2">
    <source>
        <dbReference type="ARBA" id="ARBA00022475"/>
    </source>
</evidence>
<name>A0A1G9FG53_9BACT</name>
<keyword evidence="6 8" id="KW-0807">Transducer</keyword>
<dbReference type="CDD" id="cd11386">
    <property type="entry name" value="MCP_signal"/>
    <property type="match status" value="1"/>
</dbReference>
<reference evidence="14" key="1">
    <citation type="submission" date="2016-10" db="EMBL/GenBank/DDBJ databases">
        <authorList>
            <person name="Varghese N."/>
            <person name="Submissions S."/>
        </authorList>
    </citation>
    <scope>NUCLEOTIDE SEQUENCE [LARGE SCALE GENOMIC DNA]</scope>
    <source>
        <strain evidence="14">DSM 16995</strain>
    </source>
</reference>
<keyword evidence="14" id="KW-1185">Reference proteome</keyword>
<feature type="transmembrane region" description="Helical" evidence="10">
    <location>
        <begin position="360"/>
        <end position="378"/>
    </location>
</feature>
<feature type="transmembrane region" description="Helical" evidence="10">
    <location>
        <begin position="12"/>
        <end position="33"/>
    </location>
</feature>
<dbReference type="Gene3D" id="1.10.287.950">
    <property type="entry name" value="Methyl-accepting chemotaxis protein"/>
    <property type="match status" value="1"/>
</dbReference>
<evidence type="ECO:0000259" key="11">
    <source>
        <dbReference type="PROSITE" id="PS50111"/>
    </source>
</evidence>
<dbReference type="InterPro" id="IPR004089">
    <property type="entry name" value="MCPsignal_dom"/>
</dbReference>
<dbReference type="RefSeq" id="WP_092159786.1">
    <property type="nucleotide sequence ID" value="NZ_FNGA01000002.1"/>
</dbReference>
<dbReference type="PROSITE" id="PS50885">
    <property type="entry name" value="HAMP"/>
    <property type="match status" value="1"/>
</dbReference>
<keyword evidence="5 10" id="KW-0472">Membrane</keyword>
<evidence type="ECO:0000256" key="4">
    <source>
        <dbReference type="ARBA" id="ARBA00022989"/>
    </source>
</evidence>
<comment type="subcellular location">
    <subcellularLocation>
        <location evidence="1">Cell membrane</location>
        <topology evidence="1">Multi-pass membrane protein</topology>
    </subcellularLocation>
</comment>
<dbReference type="PANTHER" id="PTHR32089">
    <property type="entry name" value="METHYL-ACCEPTING CHEMOTAXIS PROTEIN MCPB"/>
    <property type="match status" value="1"/>
</dbReference>
<dbReference type="InterPro" id="IPR033480">
    <property type="entry name" value="sCache_2"/>
</dbReference>
<feature type="domain" description="HAMP" evidence="12">
    <location>
        <begin position="380"/>
        <end position="432"/>
    </location>
</feature>
<dbReference type="Gene3D" id="6.10.340.10">
    <property type="match status" value="1"/>
</dbReference>
<dbReference type="Proteomes" id="UP000199053">
    <property type="component" value="Unassembled WGS sequence"/>
</dbReference>
<evidence type="ECO:0000313" key="13">
    <source>
        <dbReference type="EMBL" id="SDK87332.1"/>
    </source>
</evidence>